<gene>
    <name evidence="10" type="primary">LOC109473675</name>
</gene>
<evidence type="ECO:0000256" key="1">
    <source>
        <dbReference type="ARBA" id="ARBA00004906"/>
    </source>
</evidence>
<dbReference type="Pfam" id="PF07525">
    <property type="entry name" value="SOCS_box"/>
    <property type="match status" value="1"/>
</dbReference>
<evidence type="ECO:0000256" key="5">
    <source>
        <dbReference type="ARBA" id="ARBA00022999"/>
    </source>
</evidence>
<evidence type="ECO:0000259" key="8">
    <source>
        <dbReference type="PROSITE" id="PS50225"/>
    </source>
</evidence>
<evidence type="ECO:0000256" key="6">
    <source>
        <dbReference type="PROSITE-ProRule" id="PRU00191"/>
    </source>
</evidence>
<dbReference type="PRINTS" id="PR00401">
    <property type="entry name" value="SH2DOMAIN"/>
</dbReference>
<keyword evidence="2" id="KW-0341">Growth regulation</keyword>
<dbReference type="PANTHER" id="PTHR10155:SF16">
    <property type="entry name" value="SUPPRESSOR OF CYTOKINE SIGNALING 2"/>
    <property type="match status" value="1"/>
</dbReference>
<dbReference type="FunFam" id="1.10.750.20:FF:000002">
    <property type="entry name" value="Suppressor of cytokine signaling 2"/>
    <property type="match status" value="1"/>
</dbReference>
<dbReference type="GO" id="GO:0009968">
    <property type="term" value="P:negative regulation of signal transduction"/>
    <property type="evidence" value="ECO:0007669"/>
    <property type="project" value="UniProtKB-KW"/>
</dbReference>
<evidence type="ECO:0000313" key="9">
    <source>
        <dbReference type="Proteomes" id="UP000515135"/>
    </source>
</evidence>
<keyword evidence="5 6" id="KW-0727">SH2 domain</keyword>
<dbReference type="Gene3D" id="3.30.505.10">
    <property type="entry name" value="SH2 domain"/>
    <property type="match status" value="1"/>
</dbReference>
<dbReference type="Pfam" id="PF00017">
    <property type="entry name" value="SH2"/>
    <property type="match status" value="1"/>
</dbReference>
<dbReference type="PROSITE" id="PS50001">
    <property type="entry name" value="SH2"/>
    <property type="match status" value="1"/>
</dbReference>
<dbReference type="KEGG" id="bbel:109473675"/>
<dbReference type="SUPFAM" id="SSF55550">
    <property type="entry name" value="SH2 domain"/>
    <property type="match status" value="1"/>
</dbReference>
<dbReference type="AlphaFoldDB" id="A0A6P4Z5J7"/>
<keyword evidence="3" id="KW-0734">Signal transduction inhibitor</keyword>
<dbReference type="SMART" id="SM00253">
    <property type="entry name" value="SOCS"/>
    <property type="match status" value="1"/>
</dbReference>
<dbReference type="InterPro" id="IPR001496">
    <property type="entry name" value="SOCS_box"/>
</dbReference>
<evidence type="ECO:0000256" key="4">
    <source>
        <dbReference type="ARBA" id="ARBA00022786"/>
    </source>
</evidence>
<dbReference type="InterPro" id="IPR000980">
    <property type="entry name" value="SH2"/>
</dbReference>
<dbReference type="Proteomes" id="UP000515135">
    <property type="component" value="Unplaced"/>
</dbReference>
<dbReference type="PROSITE" id="PS50225">
    <property type="entry name" value="SOCS"/>
    <property type="match status" value="1"/>
</dbReference>
<dbReference type="PANTHER" id="PTHR10155">
    <property type="entry name" value="PHOSPHATIDYLINOSITOL 3-KINASE REGULATORY SUBUNIT"/>
    <property type="match status" value="1"/>
</dbReference>
<dbReference type="SMART" id="SM00969">
    <property type="entry name" value="SOCS_box"/>
    <property type="match status" value="1"/>
</dbReference>
<dbReference type="Gene3D" id="1.10.750.20">
    <property type="entry name" value="SOCS box"/>
    <property type="match status" value="1"/>
</dbReference>
<dbReference type="SUPFAM" id="SSF158235">
    <property type="entry name" value="SOCS box-like"/>
    <property type="match status" value="1"/>
</dbReference>
<reference evidence="10" key="1">
    <citation type="submission" date="2025-08" db="UniProtKB">
        <authorList>
            <consortium name="RefSeq"/>
        </authorList>
    </citation>
    <scope>IDENTIFICATION</scope>
    <source>
        <tissue evidence="10">Gonad</tissue>
    </source>
</reference>
<dbReference type="CDD" id="cd09923">
    <property type="entry name" value="SH2_SOCS_family"/>
    <property type="match status" value="1"/>
</dbReference>
<sequence length="240" mass="27676">MYMTSIEDQGQIGVNEKTRLVVAIRYSLKATLHHPRTSMECTHNTPRNKRETTVASRQGMTTAGLHRTTEFDLQRLSRAVHLLETCGWYWGSMTGDEAKKLLRRKEVGTFLLRDSSDSAYLFCISVRTARGTTSVRIDYTPEGNFRLDSDGSSPEYDCIIKLVHHYMKDSNAEKPKHYWLEPTGRRAIAVKFSRPLFGKVPDLQHLCRTVINKHTPEDRVTQLPLPERLKKYLKDYPYGQ</sequence>
<keyword evidence="9" id="KW-1185">Reference proteome</keyword>
<dbReference type="CDD" id="cd03717">
    <property type="entry name" value="SOCS_SOCS_like"/>
    <property type="match status" value="1"/>
</dbReference>
<dbReference type="GO" id="GO:0046935">
    <property type="term" value="F:1-phosphatidylinositol-3-kinase regulator activity"/>
    <property type="evidence" value="ECO:0007669"/>
    <property type="project" value="TreeGrafter"/>
</dbReference>
<dbReference type="RefSeq" id="XP_019629189.1">
    <property type="nucleotide sequence ID" value="XM_019773630.1"/>
</dbReference>
<organism evidence="9 10">
    <name type="scientific">Branchiostoma belcheri</name>
    <name type="common">Amphioxus</name>
    <dbReference type="NCBI Taxonomy" id="7741"/>
    <lineage>
        <taxon>Eukaryota</taxon>
        <taxon>Metazoa</taxon>
        <taxon>Chordata</taxon>
        <taxon>Cephalochordata</taxon>
        <taxon>Leptocardii</taxon>
        <taxon>Amphioxiformes</taxon>
        <taxon>Branchiostomatidae</taxon>
        <taxon>Branchiostoma</taxon>
    </lineage>
</organism>
<evidence type="ECO:0000259" key="7">
    <source>
        <dbReference type="PROSITE" id="PS50001"/>
    </source>
</evidence>
<feature type="domain" description="SH2" evidence="7">
    <location>
        <begin position="88"/>
        <end position="196"/>
    </location>
</feature>
<dbReference type="GO" id="GO:0005942">
    <property type="term" value="C:phosphatidylinositol 3-kinase complex"/>
    <property type="evidence" value="ECO:0007669"/>
    <property type="project" value="TreeGrafter"/>
</dbReference>
<dbReference type="GO" id="GO:0035556">
    <property type="term" value="P:intracellular signal transduction"/>
    <property type="evidence" value="ECO:0007669"/>
    <property type="project" value="InterPro"/>
</dbReference>
<feature type="domain" description="SOCS box" evidence="8">
    <location>
        <begin position="191"/>
        <end position="239"/>
    </location>
</feature>
<dbReference type="InterPro" id="IPR036860">
    <property type="entry name" value="SH2_dom_sf"/>
</dbReference>
<dbReference type="OrthoDB" id="10063348at2759"/>
<comment type="pathway">
    <text evidence="1">Protein modification; protein ubiquitination.</text>
</comment>
<name>A0A6P4Z5J7_BRABE</name>
<dbReference type="UniPathway" id="UPA00143"/>
<evidence type="ECO:0000256" key="3">
    <source>
        <dbReference type="ARBA" id="ARBA00022700"/>
    </source>
</evidence>
<dbReference type="SMART" id="SM00252">
    <property type="entry name" value="SH2"/>
    <property type="match status" value="1"/>
</dbReference>
<protein>
    <submittedName>
        <fullName evidence="10">Suppressor of cytokine signaling 2-like isoform X1</fullName>
    </submittedName>
</protein>
<proteinExistence type="predicted"/>
<accession>A0A6P4Z5J7</accession>
<dbReference type="GeneID" id="109473675"/>
<keyword evidence="4" id="KW-0833">Ubl conjugation pathway</keyword>
<evidence type="ECO:0000256" key="2">
    <source>
        <dbReference type="ARBA" id="ARBA00022604"/>
    </source>
</evidence>
<dbReference type="GO" id="GO:0046854">
    <property type="term" value="P:phosphatidylinositol phosphate biosynthetic process"/>
    <property type="evidence" value="ECO:0007669"/>
    <property type="project" value="TreeGrafter"/>
</dbReference>
<dbReference type="InterPro" id="IPR036036">
    <property type="entry name" value="SOCS_box-like_dom_sf"/>
</dbReference>
<dbReference type="GO" id="GO:0016567">
    <property type="term" value="P:protein ubiquitination"/>
    <property type="evidence" value="ECO:0007669"/>
    <property type="project" value="UniProtKB-UniPathway"/>
</dbReference>
<evidence type="ECO:0000313" key="10">
    <source>
        <dbReference type="RefSeq" id="XP_019629189.1"/>
    </source>
</evidence>